<comment type="subcellular location">
    <subcellularLocation>
        <location evidence="1">Membrane</location>
    </subcellularLocation>
</comment>
<name>A0AAE0DGW9_9LECA</name>
<dbReference type="GO" id="GO:0008610">
    <property type="term" value="P:lipid biosynthetic process"/>
    <property type="evidence" value="ECO:0007669"/>
    <property type="project" value="InterPro"/>
</dbReference>
<evidence type="ECO:0000313" key="8">
    <source>
        <dbReference type="EMBL" id="KAK3168820.1"/>
    </source>
</evidence>
<feature type="region of interest" description="Disordered" evidence="5">
    <location>
        <begin position="357"/>
        <end position="452"/>
    </location>
</feature>
<feature type="transmembrane region" description="Helical" evidence="6">
    <location>
        <begin position="48"/>
        <end position="68"/>
    </location>
</feature>
<dbReference type="GO" id="GO:0016491">
    <property type="term" value="F:oxidoreductase activity"/>
    <property type="evidence" value="ECO:0007669"/>
    <property type="project" value="InterPro"/>
</dbReference>
<protein>
    <recommendedName>
        <fullName evidence="7">Fatty acid hydroxylase domain-containing protein</fullName>
    </recommendedName>
</protein>
<reference evidence="8" key="1">
    <citation type="submission" date="2022-11" db="EMBL/GenBank/DDBJ databases">
        <title>Chromosomal genome sequence assembly and mating type (MAT) locus characterization of the leprose asexual lichenized fungus Lepraria neglecta (Nyl.) Erichsen.</title>
        <authorList>
            <person name="Allen J.L."/>
            <person name="Pfeffer B."/>
        </authorList>
    </citation>
    <scope>NUCLEOTIDE SEQUENCE</scope>
    <source>
        <strain evidence="8">Allen 5258</strain>
    </source>
</reference>
<feature type="transmembrane region" description="Helical" evidence="6">
    <location>
        <begin position="134"/>
        <end position="156"/>
    </location>
</feature>
<dbReference type="EMBL" id="JASNWA010000010">
    <property type="protein sequence ID" value="KAK3168820.1"/>
    <property type="molecule type" value="Genomic_DNA"/>
</dbReference>
<keyword evidence="4 6" id="KW-0472">Membrane</keyword>
<dbReference type="GO" id="GO:0016020">
    <property type="term" value="C:membrane"/>
    <property type="evidence" value="ECO:0007669"/>
    <property type="project" value="UniProtKB-SubCell"/>
</dbReference>
<feature type="transmembrane region" description="Helical" evidence="6">
    <location>
        <begin position="271"/>
        <end position="289"/>
    </location>
</feature>
<dbReference type="PANTHER" id="PTHR11863">
    <property type="entry name" value="STEROL DESATURASE"/>
    <property type="match status" value="1"/>
</dbReference>
<feature type="compositionally biased region" description="Basic residues" evidence="5">
    <location>
        <begin position="436"/>
        <end position="452"/>
    </location>
</feature>
<evidence type="ECO:0000256" key="1">
    <source>
        <dbReference type="ARBA" id="ARBA00004370"/>
    </source>
</evidence>
<feature type="compositionally biased region" description="Acidic residues" evidence="5">
    <location>
        <begin position="359"/>
        <end position="376"/>
    </location>
</feature>
<evidence type="ECO:0000256" key="4">
    <source>
        <dbReference type="ARBA" id="ARBA00023136"/>
    </source>
</evidence>
<evidence type="ECO:0000256" key="2">
    <source>
        <dbReference type="ARBA" id="ARBA00022692"/>
    </source>
</evidence>
<organism evidence="8 9">
    <name type="scientific">Lepraria neglecta</name>
    <dbReference type="NCBI Taxonomy" id="209136"/>
    <lineage>
        <taxon>Eukaryota</taxon>
        <taxon>Fungi</taxon>
        <taxon>Dikarya</taxon>
        <taxon>Ascomycota</taxon>
        <taxon>Pezizomycotina</taxon>
        <taxon>Lecanoromycetes</taxon>
        <taxon>OSLEUM clade</taxon>
        <taxon>Lecanoromycetidae</taxon>
        <taxon>Lecanorales</taxon>
        <taxon>Lecanorineae</taxon>
        <taxon>Stereocaulaceae</taxon>
        <taxon>Lepraria</taxon>
    </lineage>
</organism>
<feature type="transmembrane region" description="Helical" evidence="6">
    <location>
        <begin position="75"/>
        <end position="99"/>
    </location>
</feature>
<sequence>MNLLPWTQEPSFFDKAWLTLRYPYDLVRYPIQAIASIPALSLLVIPAFSSYGTSINLLFFYMTWAILIRSNDPMWVEFLGTLGVRILFYILPSLGFLFFDSATPNLAVNIKEHGETALPTGEAQGGRKGRWWKVALVSVGNVLLGVGFQMGIELLFTQVLHLRSLLKISTGVPMPWSILKDLFLGLLLREVLTYVLHRYALHSSHSPRLTEMHASWQHSVLAPFSLVAHYDHPLIYLIHVFLPMYIPAVLFRFHLLTYHIYLVLVSLEETFAYSGYNVLPSAFILGGMARRQDKHLMGDGDGNYGCFGLVDFFMGTSLGTDLMDDVIDEAEEKQVAKRARGKMRRVGRKARAPRKMIEIEDEEDESPEEEEEEEEEERPRRRRNGKKGSDDFDDEEVRRKTPRRKASSAGRKGGQKSDEDDEAEDQVVVGEEEKPKRKPRKLERKGSRKLKG</sequence>
<dbReference type="InterPro" id="IPR006694">
    <property type="entry name" value="Fatty_acid_hydroxylase"/>
</dbReference>
<dbReference type="AlphaFoldDB" id="A0AAE0DGW9"/>
<evidence type="ECO:0000259" key="7">
    <source>
        <dbReference type="Pfam" id="PF04116"/>
    </source>
</evidence>
<evidence type="ECO:0000256" key="5">
    <source>
        <dbReference type="SAM" id="MobiDB-lite"/>
    </source>
</evidence>
<accession>A0AAE0DGW9</accession>
<feature type="transmembrane region" description="Helical" evidence="6">
    <location>
        <begin position="234"/>
        <end position="251"/>
    </location>
</feature>
<feature type="domain" description="Fatty acid hydroxylase" evidence="7">
    <location>
        <begin position="183"/>
        <end position="316"/>
    </location>
</feature>
<dbReference type="InterPro" id="IPR050307">
    <property type="entry name" value="Sterol_Desaturase_Related"/>
</dbReference>
<evidence type="ECO:0000256" key="6">
    <source>
        <dbReference type="SAM" id="Phobius"/>
    </source>
</evidence>
<keyword evidence="2 6" id="KW-0812">Transmembrane</keyword>
<dbReference type="Proteomes" id="UP001276659">
    <property type="component" value="Unassembled WGS sequence"/>
</dbReference>
<evidence type="ECO:0000256" key="3">
    <source>
        <dbReference type="ARBA" id="ARBA00022989"/>
    </source>
</evidence>
<comment type="caution">
    <text evidence="8">The sequence shown here is derived from an EMBL/GenBank/DDBJ whole genome shotgun (WGS) entry which is preliminary data.</text>
</comment>
<keyword evidence="3 6" id="KW-1133">Transmembrane helix</keyword>
<keyword evidence="9" id="KW-1185">Reference proteome</keyword>
<evidence type="ECO:0000313" key="9">
    <source>
        <dbReference type="Proteomes" id="UP001276659"/>
    </source>
</evidence>
<proteinExistence type="predicted"/>
<dbReference type="Pfam" id="PF04116">
    <property type="entry name" value="FA_hydroxylase"/>
    <property type="match status" value="1"/>
</dbReference>
<gene>
    <name evidence="8" type="ORF">OEA41_005268</name>
</gene>
<dbReference type="GO" id="GO:0005506">
    <property type="term" value="F:iron ion binding"/>
    <property type="evidence" value="ECO:0007669"/>
    <property type="project" value="InterPro"/>
</dbReference>